<evidence type="ECO:0000313" key="4">
    <source>
        <dbReference type="Proteomes" id="UP001054889"/>
    </source>
</evidence>
<keyword evidence="4" id="KW-1185">Reference proteome</keyword>
<dbReference type="AlphaFoldDB" id="A0AAV5D8U2"/>
<organism evidence="3 4">
    <name type="scientific">Eleusine coracana subsp. coracana</name>
    <dbReference type="NCBI Taxonomy" id="191504"/>
    <lineage>
        <taxon>Eukaryota</taxon>
        <taxon>Viridiplantae</taxon>
        <taxon>Streptophyta</taxon>
        <taxon>Embryophyta</taxon>
        <taxon>Tracheophyta</taxon>
        <taxon>Spermatophyta</taxon>
        <taxon>Magnoliopsida</taxon>
        <taxon>Liliopsida</taxon>
        <taxon>Poales</taxon>
        <taxon>Poaceae</taxon>
        <taxon>PACMAD clade</taxon>
        <taxon>Chloridoideae</taxon>
        <taxon>Cynodonteae</taxon>
        <taxon>Eleusininae</taxon>
        <taxon>Eleusine</taxon>
    </lineage>
</organism>
<feature type="transmembrane region" description="Helical" evidence="2">
    <location>
        <begin position="215"/>
        <end position="233"/>
    </location>
</feature>
<evidence type="ECO:0000313" key="3">
    <source>
        <dbReference type="EMBL" id="GJN06593.1"/>
    </source>
</evidence>
<gene>
    <name evidence="3" type="primary">ga24338</name>
    <name evidence="3" type="ORF">PR202_ga24338</name>
</gene>
<keyword evidence="2" id="KW-0472">Membrane</keyword>
<dbReference type="InterPro" id="IPR044804">
    <property type="entry name" value="Ribosomal_eL20z-like"/>
</dbReference>
<dbReference type="PANTHER" id="PTHR46631">
    <property type="entry name" value="60S RIBOSOMAL PROTEIN L18A-LIKE"/>
    <property type="match status" value="1"/>
</dbReference>
<proteinExistence type="predicted"/>
<feature type="compositionally biased region" description="Pro residues" evidence="1">
    <location>
        <begin position="80"/>
        <end position="100"/>
    </location>
</feature>
<dbReference type="EMBL" id="BQKI01000012">
    <property type="protein sequence ID" value="GJN06593.1"/>
    <property type="molecule type" value="Genomic_DNA"/>
</dbReference>
<protein>
    <submittedName>
        <fullName evidence="3">Uncharacterized protein</fullName>
    </submittedName>
</protein>
<dbReference type="PANTHER" id="PTHR46631:SF2">
    <property type="entry name" value="OS01G0242900 PROTEIN"/>
    <property type="match status" value="1"/>
</dbReference>
<feature type="transmembrane region" description="Helical" evidence="2">
    <location>
        <begin position="189"/>
        <end position="209"/>
    </location>
</feature>
<feature type="transmembrane region" description="Helical" evidence="2">
    <location>
        <begin position="154"/>
        <end position="177"/>
    </location>
</feature>
<sequence length="234" mass="25412">MEEFHLSSATWRLTLQGQCCLHRQGNEMYFAHLGWEWDPLSYYKATERKKKKTMGGGQKREEEGDKAAGGGDYGTFQGPPSYPPPRPPPVGFPQPAPPPGLSSEPYARHRGAYQAIPVVPVNCNVFFLLPSAQDHEAGARGHSPDRLPCCGIGFGWFLFIIGFFLGAIPWFLGAFLLCCSRVDYREKPGYVACTIAVNVIGASVIEPLSPSCEPQAVLATIAVIIGATAGAHVY</sequence>
<accession>A0AAV5D8U2</accession>
<keyword evidence="2" id="KW-1133">Transmembrane helix</keyword>
<comment type="caution">
    <text evidence="3">The sequence shown here is derived from an EMBL/GenBank/DDBJ whole genome shotgun (WGS) entry which is preliminary data.</text>
</comment>
<dbReference type="Proteomes" id="UP001054889">
    <property type="component" value="Unassembled WGS sequence"/>
</dbReference>
<feature type="region of interest" description="Disordered" evidence="1">
    <location>
        <begin position="48"/>
        <end position="101"/>
    </location>
</feature>
<evidence type="ECO:0000256" key="2">
    <source>
        <dbReference type="SAM" id="Phobius"/>
    </source>
</evidence>
<reference evidence="3" key="2">
    <citation type="submission" date="2021-12" db="EMBL/GenBank/DDBJ databases">
        <title>Resequencing data analysis of finger millet.</title>
        <authorList>
            <person name="Hatakeyama M."/>
            <person name="Aluri S."/>
            <person name="Balachadran M.T."/>
            <person name="Sivarajan S.R."/>
            <person name="Poveda L."/>
            <person name="Shimizu-Inatsugi R."/>
            <person name="Schlapbach R."/>
            <person name="Sreeman S.M."/>
            <person name="Shimizu K.K."/>
        </authorList>
    </citation>
    <scope>NUCLEOTIDE SEQUENCE</scope>
</reference>
<name>A0AAV5D8U2_ELECO</name>
<evidence type="ECO:0000256" key="1">
    <source>
        <dbReference type="SAM" id="MobiDB-lite"/>
    </source>
</evidence>
<reference evidence="3" key="1">
    <citation type="journal article" date="2018" name="DNA Res.">
        <title>Multiple hybrid de novo genome assembly of finger millet, an orphan allotetraploid crop.</title>
        <authorList>
            <person name="Hatakeyama M."/>
            <person name="Aluri S."/>
            <person name="Balachadran M.T."/>
            <person name="Sivarajan S.R."/>
            <person name="Patrignani A."/>
            <person name="Gruter S."/>
            <person name="Poveda L."/>
            <person name="Shimizu-Inatsugi R."/>
            <person name="Baeten J."/>
            <person name="Francoijs K.J."/>
            <person name="Nataraja K.N."/>
            <person name="Reddy Y.A.N."/>
            <person name="Phadnis S."/>
            <person name="Ravikumar R.L."/>
            <person name="Schlapbach R."/>
            <person name="Sreeman S.M."/>
            <person name="Shimizu K.K."/>
        </authorList>
    </citation>
    <scope>NUCLEOTIDE SEQUENCE</scope>
</reference>
<keyword evidence="2" id="KW-0812">Transmembrane</keyword>